<dbReference type="InterPro" id="IPR002016">
    <property type="entry name" value="Haem_peroxidase"/>
</dbReference>
<feature type="region of interest" description="Disordered" evidence="8">
    <location>
        <begin position="1"/>
        <end position="41"/>
    </location>
</feature>
<dbReference type="GO" id="GO:0004601">
    <property type="term" value="F:peroxidase activity"/>
    <property type="evidence" value="ECO:0007669"/>
    <property type="project" value="InterPro"/>
</dbReference>
<name>A0AAD8HHB3_9APIA</name>
<evidence type="ECO:0000256" key="8">
    <source>
        <dbReference type="SAM" id="MobiDB-lite"/>
    </source>
</evidence>
<dbReference type="PANTHER" id="PTHR11697">
    <property type="entry name" value="GENERAL TRANSCRIPTION FACTOR 2-RELATED ZINC FINGER PROTEIN"/>
    <property type="match status" value="1"/>
</dbReference>
<dbReference type="PANTHER" id="PTHR11697:SF230">
    <property type="entry name" value="ZINC FINGER, MYM DOMAIN CONTAINING 1"/>
    <property type="match status" value="1"/>
</dbReference>
<feature type="compositionally biased region" description="Acidic residues" evidence="8">
    <location>
        <begin position="14"/>
        <end position="40"/>
    </location>
</feature>
<dbReference type="SUPFAM" id="SSF48113">
    <property type="entry name" value="Heme-dependent peroxidases"/>
    <property type="match status" value="2"/>
</dbReference>
<keyword evidence="6 9" id="KW-0472">Membrane</keyword>
<dbReference type="Pfam" id="PF00141">
    <property type="entry name" value="peroxidase"/>
    <property type="match status" value="2"/>
</dbReference>
<dbReference type="EMBL" id="JAUIZM010000009">
    <property type="protein sequence ID" value="KAK1367325.1"/>
    <property type="molecule type" value="Genomic_DNA"/>
</dbReference>
<dbReference type="GO" id="GO:0006979">
    <property type="term" value="P:response to oxidative stress"/>
    <property type="evidence" value="ECO:0007669"/>
    <property type="project" value="InterPro"/>
</dbReference>
<feature type="region of interest" description="Disordered" evidence="8">
    <location>
        <begin position="116"/>
        <end position="142"/>
    </location>
</feature>
<keyword evidence="12" id="KW-1185">Reference proteome</keyword>
<feature type="compositionally biased region" description="Polar residues" evidence="8">
    <location>
        <begin position="1"/>
        <end position="12"/>
    </location>
</feature>
<keyword evidence="3 9" id="KW-0812">Transmembrane</keyword>
<feature type="compositionally biased region" description="Acidic residues" evidence="8">
    <location>
        <begin position="217"/>
        <end position="250"/>
    </location>
</feature>
<proteinExistence type="inferred from homology"/>
<evidence type="ECO:0000256" key="2">
    <source>
        <dbReference type="ARBA" id="ARBA00005500"/>
    </source>
</evidence>
<dbReference type="InterPro" id="IPR006580">
    <property type="entry name" value="Znf_TTF"/>
</dbReference>
<feature type="domain" description="Plant heme peroxidase family profile" evidence="10">
    <location>
        <begin position="44"/>
        <end position="109"/>
    </location>
</feature>
<evidence type="ECO:0000256" key="4">
    <source>
        <dbReference type="ARBA" id="ARBA00022824"/>
    </source>
</evidence>
<accession>A0AAD8HHB3</accession>
<gene>
    <name evidence="11" type="ORF">POM88_042886</name>
</gene>
<evidence type="ECO:0000256" key="5">
    <source>
        <dbReference type="ARBA" id="ARBA00022989"/>
    </source>
</evidence>
<feature type="compositionally biased region" description="Acidic residues" evidence="8">
    <location>
        <begin position="116"/>
        <end position="141"/>
    </location>
</feature>
<comment type="similarity">
    <text evidence="2">Belongs to the RAMP4 family.</text>
</comment>
<dbReference type="Gene3D" id="1.10.420.10">
    <property type="entry name" value="Peroxidase, domain 2"/>
    <property type="match status" value="2"/>
</dbReference>
<keyword evidence="5 9" id="KW-1133">Transmembrane helix</keyword>
<comment type="subcellular location">
    <subcellularLocation>
        <location evidence="1">Endoplasmic reticulum membrane</location>
        <topology evidence="1">Single-pass membrane protein</topology>
    </subcellularLocation>
</comment>
<evidence type="ECO:0000313" key="12">
    <source>
        <dbReference type="Proteomes" id="UP001237642"/>
    </source>
</evidence>
<evidence type="ECO:0000256" key="9">
    <source>
        <dbReference type="SAM" id="Phobius"/>
    </source>
</evidence>
<reference evidence="11" key="2">
    <citation type="submission" date="2023-05" db="EMBL/GenBank/DDBJ databases">
        <authorList>
            <person name="Schelkunov M.I."/>
        </authorList>
    </citation>
    <scope>NUCLEOTIDE SEQUENCE</scope>
    <source>
        <strain evidence="11">Hsosn_3</strain>
        <tissue evidence="11">Leaf</tissue>
    </source>
</reference>
<evidence type="ECO:0000256" key="6">
    <source>
        <dbReference type="ARBA" id="ARBA00023136"/>
    </source>
</evidence>
<sequence>MKLSSCSVTALLNDNDETDSEANDNDETDPETNDNDETDPETFVAMVGGPFWEVPFGRKDGLISIANEANMVPRGHENVTQLMKQFETNGFNVLDLANIPYMKLSSCSVTALLNDNDETDSEANDNDETDPETNDNDETDPETFVAMVGGPFWEVPFGRKDGLISIANEANMVPRGHENVTQLMKQFETNGFNVLDLANIPYMKLSSCSVTALLNDNDETDSEANDNDETDPETNDNDETDPETYDDDETDPKTVEECHPGDDNIHTTSKRLSDRKVQRFQKNITKRGAVPETVSKKGENYPVGPILLGFFVFVVVGSCIHLLACLSVVYPVMLFIMTLPYLTSSGTATPTPTPSDATPAPTPSDTTPTHIHSVATPTHTPSATPTATSSGTATPSDTSEFDLASLERDPGLRRPIWKYPPTVRDDIRREYIRLGPCQPQLRRDQYPATEFGTQRRRFQASWFNTFKWLEYSVSKDAAFCFPCYLFESDASSQHAFTIDGFKSWKRVNDNQRCAFLVHIGTSNSPHKKAIKDYEGLQNVTRHIDKVINCQSLEEVKKNRLRLRATIEGVRYLSLQACALRGHDESSTSRNRGNLIEIVKTFGRVSPDISNVILENAPKNATYTSPKVQKDILHIFASKVRNIIRNEIRDSKFCILVDEALDASQKEQMAIVLRFVDVYGVIRERFFDIVNVFDTTSLTLKKELSDVLTRNNLNIQNMRGQGYDGASNMRGAFNGLQALFLRDCPYAYYVHCFAHRLQLALVGAAEKQDYVWEFFSMLANVVNIVSGSSKRLSELQTAHGIEVDHSVASGERETGRGLNQIGNLQRAGSTRWSSHFNSVCSLIDKYGSIIVVLESINNCTTNSSAQRGEARGTIKAVKSFKFLFVLYLMHKIMGITDLLCRALQSKSIDILNAMDLVATTKELLQSLRDDGFDVLLHYVILFLLCCFVLLVLLPWLEVHSGKFHLDEKTA</sequence>
<dbReference type="AlphaFoldDB" id="A0AAD8HHB3"/>
<feature type="compositionally biased region" description="Low complexity" evidence="8">
    <location>
        <begin position="347"/>
        <end position="398"/>
    </location>
</feature>
<evidence type="ECO:0000259" key="10">
    <source>
        <dbReference type="PROSITE" id="PS50873"/>
    </source>
</evidence>
<dbReference type="Pfam" id="PF06624">
    <property type="entry name" value="RAMP4"/>
    <property type="match status" value="1"/>
</dbReference>
<dbReference type="PROSITE" id="PS50873">
    <property type="entry name" value="PEROXIDASE_4"/>
    <property type="match status" value="2"/>
</dbReference>
<dbReference type="SMART" id="SM00597">
    <property type="entry name" value="ZnF_TTF"/>
    <property type="match status" value="1"/>
</dbReference>
<dbReference type="InterPro" id="IPR055298">
    <property type="entry name" value="AtLOH3-like"/>
</dbReference>
<dbReference type="Gene3D" id="1.10.520.10">
    <property type="match status" value="2"/>
</dbReference>
<keyword evidence="4" id="KW-0256">Endoplasmic reticulum</keyword>
<comment type="caution">
    <text evidence="11">The sequence shown here is derived from an EMBL/GenBank/DDBJ whole genome shotgun (WGS) entry which is preliminary data.</text>
</comment>
<dbReference type="InterPro" id="IPR012337">
    <property type="entry name" value="RNaseH-like_sf"/>
</dbReference>
<evidence type="ECO:0000256" key="7">
    <source>
        <dbReference type="RuleBase" id="RU004241"/>
    </source>
</evidence>
<feature type="transmembrane region" description="Helical" evidence="9">
    <location>
        <begin position="306"/>
        <end position="336"/>
    </location>
</feature>
<comment type="similarity">
    <text evidence="7">Belongs to the peroxidase family.</text>
</comment>
<feature type="region of interest" description="Disordered" evidence="8">
    <location>
        <begin position="217"/>
        <end position="284"/>
    </location>
</feature>
<dbReference type="Proteomes" id="UP001237642">
    <property type="component" value="Unassembled WGS sequence"/>
</dbReference>
<evidence type="ECO:0000256" key="3">
    <source>
        <dbReference type="ARBA" id="ARBA00022692"/>
    </source>
</evidence>
<evidence type="ECO:0000313" key="11">
    <source>
        <dbReference type="EMBL" id="KAK1367325.1"/>
    </source>
</evidence>
<dbReference type="InterPro" id="IPR010580">
    <property type="entry name" value="ER_stress-assoc"/>
</dbReference>
<protein>
    <submittedName>
        <fullName evidence="11">TTF-type domain-containing protein</fullName>
    </submittedName>
</protein>
<feature type="domain" description="Plant heme peroxidase family profile" evidence="10">
    <location>
        <begin position="145"/>
        <end position="210"/>
    </location>
</feature>
<feature type="transmembrane region" description="Helical" evidence="9">
    <location>
        <begin position="934"/>
        <end position="955"/>
    </location>
</feature>
<organism evidence="11 12">
    <name type="scientific">Heracleum sosnowskyi</name>
    <dbReference type="NCBI Taxonomy" id="360622"/>
    <lineage>
        <taxon>Eukaryota</taxon>
        <taxon>Viridiplantae</taxon>
        <taxon>Streptophyta</taxon>
        <taxon>Embryophyta</taxon>
        <taxon>Tracheophyta</taxon>
        <taxon>Spermatophyta</taxon>
        <taxon>Magnoliopsida</taxon>
        <taxon>eudicotyledons</taxon>
        <taxon>Gunneridae</taxon>
        <taxon>Pentapetalae</taxon>
        <taxon>asterids</taxon>
        <taxon>campanulids</taxon>
        <taxon>Apiales</taxon>
        <taxon>Apiaceae</taxon>
        <taxon>Apioideae</taxon>
        <taxon>apioid superclade</taxon>
        <taxon>Tordylieae</taxon>
        <taxon>Tordyliinae</taxon>
        <taxon>Heracleum</taxon>
    </lineage>
</organism>
<feature type="region of interest" description="Disordered" evidence="8">
    <location>
        <begin position="347"/>
        <end position="399"/>
    </location>
</feature>
<reference evidence="11" key="1">
    <citation type="submission" date="2023-02" db="EMBL/GenBank/DDBJ databases">
        <title>Genome of toxic invasive species Heracleum sosnowskyi carries increased number of genes despite the absence of recent whole-genome duplications.</title>
        <authorList>
            <person name="Schelkunov M."/>
            <person name="Shtratnikova V."/>
            <person name="Makarenko M."/>
            <person name="Klepikova A."/>
            <person name="Omelchenko D."/>
            <person name="Novikova G."/>
            <person name="Obukhova E."/>
            <person name="Bogdanov V."/>
            <person name="Penin A."/>
            <person name="Logacheva M."/>
        </authorList>
    </citation>
    <scope>NUCLEOTIDE SEQUENCE</scope>
    <source>
        <strain evidence="11">Hsosn_3</strain>
        <tissue evidence="11">Leaf</tissue>
    </source>
</reference>
<dbReference type="InterPro" id="IPR010255">
    <property type="entry name" value="Haem_peroxidase_sf"/>
</dbReference>
<dbReference type="InterPro" id="IPR025398">
    <property type="entry name" value="DUF4371"/>
</dbReference>
<dbReference type="GO" id="GO:0020037">
    <property type="term" value="F:heme binding"/>
    <property type="evidence" value="ECO:0007669"/>
    <property type="project" value="InterPro"/>
</dbReference>
<dbReference type="SUPFAM" id="SSF53098">
    <property type="entry name" value="Ribonuclease H-like"/>
    <property type="match status" value="1"/>
</dbReference>
<evidence type="ECO:0000256" key="1">
    <source>
        <dbReference type="ARBA" id="ARBA00004389"/>
    </source>
</evidence>
<dbReference type="GO" id="GO:0005789">
    <property type="term" value="C:endoplasmic reticulum membrane"/>
    <property type="evidence" value="ECO:0007669"/>
    <property type="project" value="UniProtKB-SubCell"/>
</dbReference>
<feature type="compositionally biased region" description="Basic and acidic residues" evidence="8">
    <location>
        <begin position="251"/>
        <end position="277"/>
    </location>
</feature>
<dbReference type="Pfam" id="PF14291">
    <property type="entry name" value="DUF4371"/>
    <property type="match status" value="1"/>
</dbReference>